<dbReference type="SUPFAM" id="SSF53383">
    <property type="entry name" value="PLP-dependent transferases"/>
    <property type="match status" value="1"/>
</dbReference>
<dbReference type="PANTHER" id="PTHR11879:SF22">
    <property type="entry name" value="ASPARTATE AMINOTRANSFERASE, MITOCHONDRIAL"/>
    <property type="match status" value="1"/>
</dbReference>
<organism evidence="10 11">
    <name type="scientific">Coemansia aciculifera</name>
    <dbReference type="NCBI Taxonomy" id="417176"/>
    <lineage>
        <taxon>Eukaryota</taxon>
        <taxon>Fungi</taxon>
        <taxon>Fungi incertae sedis</taxon>
        <taxon>Zoopagomycota</taxon>
        <taxon>Kickxellomycotina</taxon>
        <taxon>Kickxellomycetes</taxon>
        <taxon>Kickxellales</taxon>
        <taxon>Kickxellaceae</taxon>
        <taxon>Coemansia</taxon>
    </lineage>
</organism>
<dbReference type="EMBL" id="JANBUY010000415">
    <property type="protein sequence ID" value="KAJ2859227.1"/>
    <property type="molecule type" value="Genomic_DNA"/>
</dbReference>
<evidence type="ECO:0000256" key="2">
    <source>
        <dbReference type="ARBA" id="ARBA00007441"/>
    </source>
</evidence>
<dbReference type="GO" id="GO:0030170">
    <property type="term" value="F:pyridoxal phosphate binding"/>
    <property type="evidence" value="ECO:0007669"/>
    <property type="project" value="InterPro"/>
</dbReference>
<evidence type="ECO:0000256" key="1">
    <source>
        <dbReference type="ARBA" id="ARBA00001933"/>
    </source>
</evidence>
<dbReference type="Gene3D" id="3.40.640.10">
    <property type="entry name" value="Type I PLP-dependent aspartate aminotransferase-like (Major domain)"/>
    <property type="match status" value="1"/>
</dbReference>
<reference evidence="10" key="1">
    <citation type="submission" date="2022-07" db="EMBL/GenBank/DDBJ databases">
        <title>Phylogenomic reconstructions and comparative analyses of Kickxellomycotina fungi.</title>
        <authorList>
            <person name="Reynolds N.K."/>
            <person name="Stajich J.E."/>
            <person name="Barry K."/>
            <person name="Grigoriev I.V."/>
            <person name="Crous P."/>
            <person name="Smith M.E."/>
        </authorList>
    </citation>
    <scope>NUCLEOTIDE SEQUENCE</scope>
    <source>
        <strain evidence="10">RSA 476</strain>
    </source>
</reference>
<name>A0A9W8IGZ7_9FUNG</name>
<dbReference type="PRINTS" id="PR00799">
    <property type="entry name" value="TRANSAMINASE"/>
</dbReference>
<comment type="caution">
    <text evidence="10">The sequence shown here is derived from an EMBL/GenBank/DDBJ whole genome shotgun (WGS) entry which is preliminary data.</text>
</comment>
<dbReference type="EC" id="2.6.1.1" evidence="8"/>
<comment type="subunit">
    <text evidence="3 8">Homodimer.</text>
</comment>
<keyword evidence="4 8" id="KW-0032">Aminotransferase</keyword>
<evidence type="ECO:0000313" key="11">
    <source>
        <dbReference type="Proteomes" id="UP001140074"/>
    </source>
</evidence>
<dbReference type="GO" id="GO:0006533">
    <property type="term" value="P:L-aspartate catabolic process"/>
    <property type="evidence" value="ECO:0007669"/>
    <property type="project" value="TreeGrafter"/>
</dbReference>
<dbReference type="InterPro" id="IPR015424">
    <property type="entry name" value="PyrdxlP-dep_Trfase"/>
</dbReference>
<comment type="similarity">
    <text evidence="2">Belongs to the class-I pyridoxal-phosphate-dependent aminotransferase family.</text>
</comment>
<dbReference type="InterPro" id="IPR004839">
    <property type="entry name" value="Aminotransferase_I/II_large"/>
</dbReference>
<evidence type="ECO:0000259" key="9">
    <source>
        <dbReference type="Pfam" id="PF00155"/>
    </source>
</evidence>
<evidence type="ECO:0000256" key="5">
    <source>
        <dbReference type="ARBA" id="ARBA00022679"/>
    </source>
</evidence>
<keyword evidence="5 8" id="KW-0808">Transferase</keyword>
<evidence type="ECO:0000256" key="7">
    <source>
        <dbReference type="ARBA" id="ARBA00049185"/>
    </source>
</evidence>
<evidence type="ECO:0000256" key="8">
    <source>
        <dbReference type="RuleBase" id="RU000480"/>
    </source>
</evidence>
<protein>
    <recommendedName>
        <fullName evidence="8">Aspartate aminotransferase</fullName>
        <ecNumber evidence="8">2.6.1.1</ecNumber>
    </recommendedName>
</protein>
<dbReference type="NCBIfam" id="NF006719">
    <property type="entry name" value="PRK09257.1"/>
    <property type="match status" value="1"/>
</dbReference>
<dbReference type="CDD" id="cd00609">
    <property type="entry name" value="AAT_like"/>
    <property type="match status" value="1"/>
</dbReference>
<gene>
    <name evidence="10" type="primary">AAT1</name>
    <name evidence="10" type="ORF">GGH94_006214</name>
</gene>
<keyword evidence="11" id="KW-1185">Reference proteome</keyword>
<proteinExistence type="inferred from homology"/>
<dbReference type="AlphaFoldDB" id="A0A9W8IGZ7"/>
<dbReference type="InterPro" id="IPR015421">
    <property type="entry name" value="PyrdxlP-dep_Trfase_major"/>
</dbReference>
<accession>A0A9W8IGZ7</accession>
<feature type="domain" description="Aminotransferase class I/classII large" evidence="9">
    <location>
        <begin position="51"/>
        <end position="414"/>
    </location>
</feature>
<dbReference type="GO" id="GO:0005739">
    <property type="term" value="C:mitochondrion"/>
    <property type="evidence" value="ECO:0007669"/>
    <property type="project" value="TreeGrafter"/>
</dbReference>
<dbReference type="Pfam" id="PF00155">
    <property type="entry name" value="Aminotran_1_2"/>
    <property type="match status" value="1"/>
</dbReference>
<evidence type="ECO:0000256" key="4">
    <source>
        <dbReference type="ARBA" id="ARBA00022576"/>
    </source>
</evidence>
<dbReference type="InterPro" id="IPR015422">
    <property type="entry name" value="PyrdxlP-dep_Trfase_small"/>
</dbReference>
<dbReference type="FunFam" id="3.40.640.10:FF:000066">
    <property type="entry name" value="Aspartate aminotransferase"/>
    <property type="match status" value="1"/>
</dbReference>
<keyword evidence="6" id="KW-0663">Pyridoxal phosphate</keyword>
<dbReference type="Proteomes" id="UP001140074">
    <property type="component" value="Unassembled WGS sequence"/>
</dbReference>
<dbReference type="FunFam" id="3.90.1150.10:FF:000001">
    <property type="entry name" value="Aspartate aminotransferase"/>
    <property type="match status" value="1"/>
</dbReference>
<sequence>MTMLSSALKSSSLLRGPSAARCLSAWAQVEMGPPDAILGITEAYKRDTDARKINLGVGAYRTDAGKPYVLKSVAQAEQNILQQSLDKEYLPITGLAKFTSAAASLAYGTQALDRVAVTQSISGTGALRIGGAFLERFHAGKAIYVPGPTWGNHGAVFRDCGLKVGQYRYFDPQTNGLNLAGMLEDIRALPKGSLVLLHACAHNPTGVDPTSAQWAEIQKVVEECEHVAFFDMAYQGFASGNVDRDASALRSFVEANRAPVLLAQSFAKNMGLYGERVGTFSIVGADSAERDRLLSQVKILVRPMYSNPPVHGARIAGEVLTDAGLREMWLGEVKEMADRIIRMRAALRGQLEELGSKKSWNHITDQIGMFCYTGLTPAQVDRLASEFHVYLTRDGRVSIAGITTGNVQYLAESIHKVTKD</sequence>
<dbReference type="PROSITE" id="PS00105">
    <property type="entry name" value="AA_TRANSFER_CLASS_1"/>
    <property type="match status" value="1"/>
</dbReference>
<comment type="miscellaneous">
    <text evidence="8">In eukaryotes there are cytoplasmic, mitochondrial and chloroplastic isozymes.</text>
</comment>
<evidence type="ECO:0000256" key="6">
    <source>
        <dbReference type="ARBA" id="ARBA00022898"/>
    </source>
</evidence>
<evidence type="ECO:0000256" key="3">
    <source>
        <dbReference type="ARBA" id="ARBA00011738"/>
    </source>
</evidence>
<dbReference type="GO" id="GO:0004069">
    <property type="term" value="F:L-aspartate:2-oxoglutarate aminotransferase activity"/>
    <property type="evidence" value="ECO:0007669"/>
    <property type="project" value="UniProtKB-EC"/>
</dbReference>
<comment type="catalytic activity">
    <reaction evidence="7 8">
        <text>L-aspartate + 2-oxoglutarate = oxaloacetate + L-glutamate</text>
        <dbReference type="Rhea" id="RHEA:21824"/>
        <dbReference type="ChEBI" id="CHEBI:16452"/>
        <dbReference type="ChEBI" id="CHEBI:16810"/>
        <dbReference type="ChEBI" id="CHEBI:29985"/>
        <dbReference type="ChEBI" id="CHEBI:29991"/>
        <dbReference type="EC" id="2.6.1.1"/>
    </reaction>
</comment>
<comment type="cofactor">
    <cofactor evidence="1">
        <name>pyridoxal 5'-phosphate</name>
        <dbReference type="ChEBI" id="CHEBI:597326"/>
    </cofactor>
</comment>
<evidence type="ECO:0000313" key="10">
    <source>
        <dbReference type="EMBL" id="KAJ2859227.1"/>
    </source>
</evidence>
<dbReference type="InterPro" id="IPR000796">
    <property type="entry name" value="Asp_trans"/>
</dbReference>
<dbReference type="InterPro" id="IPR004838">
    <property type="entry name" value="NHTrfase_class1_PyrdxlP-BS"/>
</dbReference>
<dbReference type="Gene3D" id="3.90.1150.10">
    <property type="entry name" value="Aspartate Aminotransferase, domain 1"/>
    <property type="match status" value="1"/>
</dbReference>
<dbReference type="PANTHER" id="PTHR11879">
    <property type="entry name" value="ASPARTATE AMINOTRANSFERASE"/>
    <property type="match status" value="1"/>
</dbReference>